<dbReference type="AlphaFoldDB" id="A0A066Z718"/>
<proteinExistence type="predicted"/>
<keyword evidence="3" id="KW-1185">Reference proteome</keyword>
<feature type="region of interest" description="Disordered" evidence="1">
    <location>
        <begin position="1"/>
        <end position="66"/>
    </location>
</feature>
<dbReference type="HOGENOM" id="CLU_2825383_0_0_11"/>
<gene>
    <name evidence="2" type="ORF">KCH_17920</name>
</gene>
<sequence>MTSSTPPTSSTQLTSGAPLTSGTPQRTAMAQCPADGASAHHSRPVVAGDRGSNRERAGERRRRSTR</sequence>
<name>A0A066Z718_9ACTN</name>
<protein>
    <submittedName>
        <fullName evidence="2">Uncharacterized protein</fullName>
    </submittedName>
</protein>
<feature type="compositionally biased region" description="Polar residues" evidence="1">
    <location>
        <begin position="17"/>
        <end position="28"/>
    </location>
</feature>
<comment type="caution">
    <text evidence="2">The sequence shown here is derived from an EMBL/GenBank/DDBJ whole genome shotgun (WGS) entry which is preliminary data.</text>
</comment>
<evidence type="ECO:0000313" key="3">
    <source>
        <dbReference type="Proteomes" id="UP000027178"/>
    </source>
</evidence>
<evidence type="ECO:0000313" key="2">
    <source>
        <dbReference type="EMBL" id="KDN85975.1"/>
    </source>
</evidence>
<evidence type="ECO:0000256" key="1">
    <source>
        <dbReference type="SAM" id="MobiDB-lite"/>
    </source>
</evidence>
<dbReference type="PATRIC" id="fig|1348663.4.peg.1722"/>
<dbReference type="EMBL" id="JNBY01000073">
    <property type="protein sequence ID" value="KDN85975.1"/>
    <property type="molecule type" value="Genomic_DNA"/>
</dbReference>
<dbReference type="Proteomes" id="UP000027178">
    <property type="component" value="Unassembled WGS sequence"/>
</dbReference>
<feature type="compositionally biased region" description="Low complexity" evidence="1">
    <location>
        <begin position="1"/>
        <end position="15"/>
    </location>
</feature>
<reference evidence="2 3" key="1">
    <citation type="submission" date="2014-05" db="EMBL/GenBank/DDBJ databases">
        <title>Draft Genome Sequence of Kitasatospora cheerisanensis KCTC 2395.</title>
        <authorList>
            <person name="Nam D.H."/>
        </authorList>
    </citation>
    <scope>NUCLEOTIDE SEQUENCE [LARGE SCALE GENOMIC DNA]</scope>
    <source>
        <strain evidence="2 3">KCTC 2395</strain>
    </source>
</reference>
<organism evidence="2 3">
    <name type="scientific">Kitasatospora cheerisanensis KCTC 2395</name>
    <dbReference type="NCBI Taxonomy" id="1348663"/>
    <lineage>
        <taxon>Bacteria</taxon>
        <taxon>Bacillati</taxon>
        <taxon>Actinomycetota</taxon>
        <taxon>Actinomycetes</taxon>
        <taxon>Kitasatosporales</taxon>
        <taxon>Streptomycetaceae</taxon>
        <taxon>Kitasatospora</taxon>
    </lineage>
</organism>
<accession>A0A066Z718</accession>